<keyword evidence="2" id="KW-0963">Cytoplasm</keyword>
<dbReference type="Pfam" id="PF07989">
    <property type="entry name" value="Cnn_1N"/>
    <property type="match status" value="1"/>
</dbReference>
<accession>M1VH97</accession>
<dbReference type="GeneID" id="16997365"/>
<dbReference type="OMA" id="FWYEGRD"/>
<feature type="region of interest" description="Disordered" evidence="4">
    <location>
        <begin position="713"/>
        <end position="781"/>
    </location>
</feature>
<feature type="region of interest" description="Disordered" evidence="4">
    <location>
        <begin position="915"/>
        <end position="954"/>
    </location>
</feature>
<gene>
    <name evidence="6" type="ORF">CYME_CMS032C</name>
</gene>
<feature type="region of interest" description="Disordered" evidence="4">
    <location>
        <begin position="336"/>
        <end position="362"/>
    </location>
</feature>
<feature type="region of interest" description="Disordered" evidence="4">
    <location>
        <begin position="978"/>
        <end position="1054"/>
    </location>
</feature>
<feature type="compositionally biased region" description="Low complexity" evidence="4">
    <location>
        <begin position="1011"/>
        <end position="1027"/>
    </location>
</feature>
<comment type="subcellular location">
    <subcellularLocation>
        <location evidence="1">Cytoplasm</location>
    </subcellularLocation>
</comment>
<dbReference type="GO" id="GO:0005737">
    <property type="term" value="C:cytoplasm"/>
    <property type="evidence" value="ECO:0007669"/>
    <property type="project" value="UniProtKB-SubCell"/>
</dbReference>
<keyword evidence="7" id="KW-1185">Reference proteome</keyword>
<dbReference type="InterPro" id="IPR012943">
    <property type="entry name" value="Cnn_1N"/>
</dbReference>
<reference evidence="6 7" key="1">
    <citation type="journal article" date="2004" name="Nature">
        <title>Genome sequence of the ultrasmall unicellular red alga Cyanidioschyzon merolae 10D.</title>
        <authorList>
            <person name="Matsuzaki M."/>
            <person name="Misumi O."/>
            <person name="Shin-i T."/>
            <person name="Maruyama S."/>
            <person name="Takahara M."/>
            <person name="Miyagishima S."/>
            <person name="Mori T."/>
            <person name="Nishida K."/>
            <person name="Yagisawa F."/>
            <person name="Nishida K."/>
            <person name="Yoshida Y."/>
            <person name="Nishimura Y."/>
            <person name="Nakao S."/>
            <person name="Kobayashi T."/>
            <person name="Momoyama Y."/>
            <person name="Higashiyama T."/>
            <person name="Minoda A."/>
            <person name="Sano M."/>
            <person name="Nomoto H."/>
            <person name="Oishi K."/>
            <person name="Hayashi H."/>
            <person name="Ohta F."/>
            <person name="Nishizaka S."/>
            <person name="Haga S."/>
            <person name="Miura S."/>
            <person name="Morishita T."/>
            <person name="Kabeya Y."/>
            <person name="Terasawa K."/>
            <person name="Suzuki Y."/>
            <person name="Ishii Y."/>
            <person name="Asakawa S."/>
            <person name="Takano H."/>
            <person name="Ohta N."/>
            <person name="Kuroiwa H."/>
            <person name="Tanaka K."/>
            <person name="Shimizu N."/>
            <person name="Sugano S."/>
            <person name="Sato N."/>
            <person name="Nozaki H."/>
            <person name="Ogasawara N."/>
            <person name="Kohara Y."/>
            <person name="Kuroiwa T."/>
        </authorList>
    </citation>
    <scope>NUCLEOTIDE SEQUENCE [LARGE SCALE GENOMIC DNA]</scope>
    <source>
        <strain evidence="6 7">10D</strain>
    </source>
</reference>
<dbReference type="PANTHER" id="PTHR43941:SF1">
    <property type="entry name" value="STRUCTURAL MAINTENANCE OF CHROMOSOMES PROTEIN 2"/>
    <property type="match status" value="1"/>
</dbReference>
<proteinExistence type="predicted"/>
<dbReference type="HOGENOM" id="CLU_274792_0_0_1"/>
<feature type="compositionally biased region" description="Basic and acidic residues" evidence="4">
    <location>
        <begin position="1"/>
        <end position="12"/>
    </location>
</feature>
<evidence type="ECO:0000256" key="1">
    <source>
        <dbReference type="ARBA" id="ARBA00004496"/>
    </source>
</evidence>
<dbReference type="GO" id="GO:0005815">
    <property type="term" value="C:microtubule organizing center"/>
    <property type="evidence" value="ECO:0007669"/>
    <property type="project" value="InterPro"/>
</dbReference>
<dbReference type="EMBL" id="AP006501">
    <property type="protein sequence ID" value="BAM82682.1"/>
    <property type="molecule type" value="Genomic_DNA"/>
</dbReference>
<dbReference type="OrthoDB" id="10255000at2759"/>
<feature type="region of interest" description="Disordered" evidence="4">
    <location>
        <begin position="1"/>
        <end position="47"/>
    </location>
</feature>
<feature type="coiled-coil region" evidence="3">
    <location>
        <begin position="375"/>
        <end position="709"/>
    </location>
</feature>
<evidence type="ECO:0000256" key="4">
    <source>
        <dbReference type="SAM" id="MobiDB-lite"/>
    </source>
</evidence>
<dbReference type="KEGG" id="cme:CYME_CMS032C"/>
<feature type="region of interest" description="Disordered" evidence="4">
    <location>
        <begin position="188"/>
        <end position="207"/>
    </location>
</feature>
<dbReference type="PANTHER" id="PTHR43941">
    <property type="entry name" value="STRUCTURAL MAINTENANCE OF CHROMOSOMES PROTEIN 2"/>
    <property type="match status" value="1"/>
</dbReference>
<dbReference type="STRING" id="280699.M1VH97"/>
<feature type="region of interest" description="Disordered" evidence="4">
    <location>
        <begin position="842"/>
        <end position="872"/>
    </location>
</feature>
<feature type="compositionally biased region" description="Pro residues" evidence="4">
    <location>
        <begin position="194"/>
        <end position="204"/>
    </location>
</feature>
<protein>
    <submittedName>
        <fullName evidence="6">Similar to nuclear mitotic apparatus protein</fullName>
    </submittedName>
</protein>
<feature type="compositionally biased region" description="Low complexity" evidence="4">
    <location>
        <begin position="843"/>
        <end position="859"/>
    </location>
</feature>
<dbReference type="Gramene" id="CMS032CT">
    <property type="protein sequence ID" value="CMS032CT"/>
    <property type="gene ID" value="CMS032C"/>
</dbReference>
<feature type="compositionally biased region" description="Low complexity" evidence="4">
    <location>
        <begin position="104"/>
        <end position="117"/>
    </location>
</feature>
<keyword evidence="3" id="KW-0175">Coiled coil</keyword>
<name>M1VH97_CYAM1</name>
<reference evidence="6 7" key="2">
    <citation type="journal article" date="2007" name="BMC Biol.">
        <title>A 100%-complete sequence reveals unusually simple genomic features in the hot-spring red alga Cyanidioschyzon merolae.</title>
        <authorList>
            <person name="Nozaki H."/>
            <person name="Takano H."/>
            <person name="Misumi O."/>
            <person name="Terasawa K."/>
            <person name="Matsuzaki M."/>
            <person name="Maruyama S."/>
            <person name="Nishida K."/>
            <person name="Yagisawa F."/>
            <person name="Yoshida Y."/>
            <person name="Fujiwara T."/>
            <person name="Takio S."/>
            <person name="Tamura K."/>
            <person name="Chung S.J."/>
            <person name="Nakamura S."/>
            <person name="Kuroiwa H."/>
            <person name="Tanaka K."/>
            <person name="Sato N."/>
            <person name="Kuroiwa T."/>
        </authorList>
    </citation>
    <scope>NUCLEOTIDE SEQUENCE [LARGE SCALE GENOMIC DNA]</scope>
    <source>
        <strain evidence="6 7">10D</strain>
    </source>
</reference>
<dbReference type="Gene3D" id="1.20.5.170">
    <property type="match status" value="1"/>
</dbReference>
<feature type="compositionally biased region" description="Basic and acidic residues" evidence="4">
    <location>
        <begin position="1028"/>
        <end position="1050"/>
    </location>
</feature>
<evidence type="ECO:0000256" key="3">
    <source>
        <dbReference type="SAM" id="Coils"/>
    </source>
</evidence>
<sequence>MADIGEPHDQEYASHPWRPLGSERWNQSLSPIEKDTPKPPGAAEEAGQTYWRNFLQTPSSIAQLSPEALDETAQSEAVVASNGALGTVESRQEGDTAADLVHGANSVAASSARRSNAPHPRKSAENIGEESIENGVSSELSRTCSTLEDNASGSREKALEGLGSPHTRRTGTRGDFAPSMRTLLDAGVERTPRPSSPPTPPSPTTPHLAMRHMQQEIERLKKQNFNLKLRIYFLEEALAAAGIDYRAIDGTAPTGARKLNDDSTVSQCGAIDFDFDSIRLELEAKEERLRSLQAELEERLADLEERDELLQTAREAIMGLQEALQDAQARIQRAEEQALEAAKKSSASGEALPSPPPQAGDCQTPTPVNLDAAIREALASTEAAFREEIQRLEEQIRIRDEQIRDLEQEICSVRDSKDEEIRGLQEELQAAIHEREKGIDVGHVPADASHVVEREQRSALESHLAEAEKRIEQLSLEAKHYQSLLKESDEQRTMLQRALEKATTHAAREPAVQTELQERLTAAQKERDALASALEAVRTEQATSNERVAAAEDACRHAEQRCRELESTLTRTTSDAMERVRRLVEAHEKEREHWQLTEEQLRHRESAEREELHHAQKTLKETQEKLAAECRSHAQLSLEHAQALGHIEHLQARLEAGDSELDALQARLKSIELESQRQQEELELCQSERDELAEKLHEAIRRIATLERELQAKAPAGEHSTAATEANVKKPETGNYLSHSSGYETLKAASAPPSTEENERNTTRAAESHAAAVQAEREPQDQHVERLRAEFMHYQSRCRSLEEMIADRDRHIHQLCMELSQSITREQQLQDQIREVTMRTANARPPLSAPAATATPSAGNGAGGRKAADGAPASTDVLHWDAIHRDIRTLHEDIRFWREEVRHFCEQLVSLQRFQGPRPEASVPPPTSTPEPHLEKKAPPALGETPPKPAQNSWERTLHGLEQRIERVMRTVDRLAQVRGRDAASEPGSPCAPEATQAVPDEVPQPAPPSRSQAVAAKPPAAAQASRQKTETRRRPKHHDHDASAWRAEELDTDEPSIALDQVPDDLQVSREMIHFMRTRHHRRRVEAPEPAVQPVSAPKQNDAIAPTQNKLSKQAWQDAILRQVEETQRVIAATQKRLERERAAFLRRTHTQSAARTTDDLFSA</sequence>
<feature type="domain" description="Centrosomin N-terminal motif 1" evidence="5">
    <location>
        <begin position="210"/>
        <end position="296"/>
    </location>
</feature>
<dbReference type="Proteomes" id="UP000007014">
    <property type="component" value="Chromosome 19"/>
</dbReference>
<evidence type="ECO:0000313" key="7">
    <source>
        <dbReference type="Proteomes" id="UP000007014"/>
    </source>
</evidence>
<feature type="region of interest" description="Disordered" evidence="4">
    <location>
        <begin position="90"/>
        <end position="178"/>
    </location>
</feature>
<feature type="compositionally biased region" description="Polar residues" evidence="4">
    <location>
        <begin position="134"/>
        <end position="153"/>
    </location>
</feature>
<evidence type="ECO:0000313" key="6">
    <source>
        <dbReference type="EMBL" id="BAM82682.1"/>
    </source>
</evidence>
<dbReference type="RefSeq" id="XP_005538718.1">
    <property type="nucleotide sequence ID" value="XM_005538661.1"/>
</dbReference>
<dbReference type="AlphaFoldDB" id="M1VH97"/>
<organism evidence="6 7">
    <name type="scientific">Cyanidioschyzon merolae (strain NIES-3377 / 10D)</name>
    <name type="common">Unicellular red alga</name>
    <dbReference type="NCBI Taxonomy" id="280699"/>
    <lineage>
        <taxon>Eukaryota</taxon>
        <taxon>Rhodophyta</taxon>
        <taxon>Bangiophyceae</taxon>
        <taxon>Cyanidiales</taxon>
        <taxon>Cyanidiaceae</taxon>
        <taxon>Cyanidioschyzon</taxon>
    </lineage>
</organism>
<evidence type="ECO:0000256" key="2">
    <source>
        <dbReference type="ARBA" id="ARBA00022490"/>
    </source>
</evidence>
<evidence type="ECO:0000259" key="5">
    <source>
        <dbReference type="Pfam" id="PF07989"/>
    </source>
</evidence>